<name>A0AAD3RKD5_LATJO</name>
<dbReference type="AlphaFoldDB" id="A0AAD3RKD5"/>
<evidence type="ECO:0000313" key="4">
    <source>
        <dbReference type="Proteomes" id="UP001279410"/>
    </source>
</evidence>
<reference evidence="3" key="1">
    <citation type="submission" date="2022-08" db="EMBL/GenBank/DDBJ databases">
        <title>Genome sequencing of akame (Lates japonicus).</title>
        <authorList>
            <person name="Hashiguchi Y."/>
            <person name="Takahashi H."/>
        </authorList>
    </citation>
    <scope>NUCLEOTIDE SEQUENCE</scope>
    <source>
        <strain evidence="3">Kochi</strain>
    </source>
</reference>
<keyword evidence="4" id="KW-1185">Reference proteome</keyword>
<dbReference type="SUPFAM" id="SSF81321">
    <property type="entry name" value="Family A G protein-coupled receptor-like"/>
    <property type="match status" value="1"/>
</dbReference>
<dbReference type="Gene3D" id="1.20.1070.10">
    <property type="entry name" value="Rhodopsin 7-helix transmembrane proteins"/>
    <property type="match status" value="1"/>
</dbReference>
<feature type="transmembrane region" description="Helical" evidence="2">
    <location>
        <begin position="115"/>
        <end position="133"/>
    </location>
</feature>
<organism evidence="3 4">
    <name type="scientific">Lates japonicus</name>
    <name type="common">Japanese lates</name>
    <dbReference type="NCBI Taxonomy" id="270547"/>
    <lineage>
        <taxon>Eukaryota</taxon>
        <taxon>Metazoa</taxon>
        <taxon>Chordata</taxon>
        <taxon>Craniata</taxon>
        <taxon>Vertebrata</taxon>
        <taxon>Euteleostomi</taxon>
        <taxon>Actinopterygii</taxon>
        <taxon>Neopterygii</taxon>
        <taxon>Teleostei</taxon>
        <taxon>Neoteleostei</taxon>
        <taxon>Acanthomorphata</taxon>
        <taxon>Carangaria</taxon>
        <taxon>Carangaria incertae sedis</taxon>
        <taxon>Centropomidae</taxon>
        <taxon>Lates</taxon>
    </lineage>
</organism>
<feature type="transmembrane region" description="Helical" evidence="2">
    <location>
        <begin position="223"/>
        <end position="245"/>
    </location>
</feature>
<keyword evidence="2" id="KW-0812">Transmembrane</keyword>
<proteinExistence type="predicted"/>
<feature type="region of interest" description="Disordered" evidence="1">
    <location>
        <begin position="65"/>
        <end position="98"/>
    </location>
</feature>
<dbReference type="PANTHER" id="PTHR37680:SF1">
    <property type="entry name" value="C130050O18RIK PROTEIN"/>
    <property type="match status" value="1"/>
</dbReference>
<comment type="caution">
    <text evidence="3">The sequence shown here is derived from an EMBL/GenBank/DDBJ whole genome shotgun (WGS) entry which is preliminary data.</text>
</comment>
<dbReference type="EMBL" id="BRZM01000523">
    <property type="protein sequence ID" value="GLD71145.1"/>
    <property type="molecule type" value="Genomic_DNA"/>
</dbReference>
<evidence type="ECO:0000256" key="1">
    <source>
        <dbReference type="SAM" id="MobiDB-lite"/>
    </source>
</evidence>
<sequence>MAHEVILEVCWWGIAHRNIEALRSERLCPCSEHHFQSFGVNRQRLAGGYETGDERVTTARKMANQSEDSALTTEWSTSTPFSSSSTITDTSSSTTPPPSVLDEIAAHDITSRANYVYSFFAGLGFIAGCFLLYSFIQTYRAHRRLAWLDCLLWAFCCFQLLLLLLSLHTVAYRPHYLQTTALGCAALSFVINMASLCGLFVLVLMAYMLTLGPPSHALLQKPGVCAALVILTSVLISLLLAGIRGPRDDLQKESTCFMDPAQAGVSYAVAKLCLVFLIPYILQVGLLIGGCVRQWKSKGRFLSGSEEGPVFLTVTVVMFFCLLFYSVALVRGAQLQREGRLNQYEQAFLSVAEFVLFSGSSASLLLVLFMHRPCRESLQGVFRQLRDCCRSPGHTQQDIES</sequence>
<dbReference type="PANTHER" id="PTHR37680">
    <property type="entry name" value="C130050O18RIK PROTEIN"/>
    <property type="match status" value="1"/>
</dbReference>
<evidence type="ECO:0000313" key="3">
    <source>
        <dbReference type="EMBL" id="GLD71145.1"/>
    </source>
</evidence>
<keyword evidence="2" id="KW-0472">Membrane</keyword>
<feature type="transmembrane region" description="Helical" evidence="2">
    <location>
        <begin position="348"/>
        <end position="369"/>
    </location>
</feature>
<gene>
    <name evidence="3" type="ORF">AKAME5_002246600</name>
</gene>
<feature type="transmembrane region" description="Helical" evidence="2">
    <location>
        <begin position="310"/>
        <end position="328"/>
    </location>
</feature>
<evidence type="ECO:0000256" key="2">
    <source>
        <dbReference type="SAM" id="Phobius"/>
    </source>
</evidence>
<feature type="transmembrane region" description="Helical" evidence="2">
    <location>
        <begin position="265"/>
        <end position="289"/>
    </location>
</feature>
<dbReference type="Proteomes" id="UP001279410">
    <property type="component" value="Unassembled WGS sequence"/>
</dbReference>
<feature type="compositionally biased region" description="Low complexity" evidence="1">
    <location>
        <begin position="72"/>
        <end position="94"/>
    </location>
</feature>
<protein>
    <submittedName>
        <fullName evidence="3">Uncharacterized protein</fullName>
    </submittedName>
</protein>
<accession>A0AAD3RKD5</accession>
<keyword evidence="2" id="KW-1133">Transmembrane helix</keyword>
<feature type="transmembrane region" description="Helical" evidence="2">
    <location>
        <begin position="185"/>
        <end position="211"/>
    </location>
</feature>
<feature type="transmembrane region" description="Helical" evidence="2">
    <location>
        <begin position="145"/>
        <end position="165"/>
    </location>
</feature>